<organism evidence="2 3">
    <name type="scientific">Cuscuta campestris</name>
    <dbReference type="NCBI Taxonomy" id="132261"/>
    <lineage>
        <taxon>Eukaryota</taxon>
        <taxon>Viridiplantae</taxon>
        <taxon>Streptophyta</taxon>
        <taxon>Embryophyta</taxon>
        <taxon>Tracheophyta</taxon>
        <taxon>Spermatophyta</taxon>
        <taxon>Magnoliopsida</taxon>
        <taxon>eudicotyledons</taxon>
        <taxon>Gunneridae</taxon>
        <taxon>Pentapetalae</taxon>
        <taxon>asterids</taxon>
        <taxon>lamiids</taxon>
        <taxon>Solanales</taxon>
        <taxon>Convolvulaceae</taxon>
        <taxon>Cuscuteae</taxon>
        <taxon>Cuscuta</taxon>
        <taxon>Cuscuta subgen. Grammica</taxon>
        <taxon>Cuscuta sect. Cleistogrammica</taxon>
    </lineage>
</organism>
<evidence type="ECO:0000256" key="1">
    <source>
        <dbReference type="SAM" id="MobiDB-lite"/>
    </source>
</evidence>
<dbReference type="AlphaFoldDB" id="A0A484NGF6"/>
<accession>A0A484NGF6</accession>
<gene>
    <name evidence="2" type="ORF">CCAM_LOCUS42231</name>
</gene>
<reference evidence="2 3" key="1">
    <citation type="submission" date="2018-04" db="EMBL/GenBank/DDBJ databases">
        <authorList>
            <person name="Vogel A."/>
        </authorList>
    </citation>
    <scope>NUCLEOTIDE SEQUENCE [LARGE SCALE GENOMIC DNA]</scope>
</reference>
<protein>
    <submittedName>
        <fullName evidence="2">Uncharacterized protein</fullName>
    </submittedName>
</protein>
<dbReference type="Proteomes" id="UP000595140">
    <property type="component" value="Unassembled WGS sequence"/>
</dbReference>
<proteinExistence type="predicted"/>
<dbReference type="EMBL" id="OOIL02006696">
    <property type="protein sequence ID" value="VFR00456.1"/>
    <property type="molecule type" value="Genomic_DNA"/>
</dbReference>
<sequence length="67" mass="7827">MTDLSSNFTRGGATMFYSSEECCDDELNTHDVQLEKELEELRHAHESEHVAHEEERHAQEEKIAHMQ</sequence>
<evidence type="ECO:0000313" key="2">
    <source>
        <dbReference type="EMBL" id="VFR00456.1"/>
    </source>
</evidence>
<feature type="region of interest" description="Disordered" evidence="1">
    <location>
        <begin position="42"/>
        <end position="67"/>
    </location>
</feature>
<name>A0A484NGF6_9ASTE</name>
<evidence type="ECO:0000313" key="3">
    <source>
        <dbReference type="Proteomes" id="UP000595140"/>
    </source>
</evidence>
<keyword evidence="3" id="KW-1185">Reference proteome</keyword>